<dbReference type="EMBL" id="JARJLG010000082">
    <property type="protein sequence ID" value="KAJ7750453.1"/>
    <property type="molecule type" value="Genomic_DNA"/>
</dbReference>
<evidence type="ECO:0008006" key="3">
    <source>
        <dbReference type="Google" id="ProtNLM"/>
    </source>
</evidence>
<reference evidence="1" key="1">
    <citation type="submission" date="2023-03" db="EMBL/GenBank/DDBJ databases">
        <title>Massive genome expansion in bonnet fungi (Mycena s.s.) driven by repeated elements and novel gene families across ecological guilds.</title>
        <authorList>
            <consortium name="Lawrence Berkeley National Laboratory"/>
            <person name="Harder C.B."/>
            <person name="Miyauchi S."/>
            <person name="Viragh M."/>
            <person name="Kuo A."/>
            <person name="Thoen E."/>
            <person name="Andreopoulos B."/>
            <person name="Lu D."/>
            <person name="Skrede I."/>
            <person name="Drula E."/>
            <person name="Henrissat B."/>
            <person name="Morin E."/>
            <person name="Kohler A."/>
            <person name="Barry K."/>
            <person name="LaButti K."/>
            <person name="Morin E."/>
            <person name="Salamov A."/>
            <person name="Lipzen A."/>
            <person name="Mereny Z."/>
            <person name="Hegedus B."/>
            <person name="Baldrian P."/>
            <person name="Stursova M."/>
            <person name="Weitz H."/>
            <person name="Taylor A."/>
            <person name="Grigoriev I.V."/>
            <person name="Nagy L.G."/>
            <person name="Martin F."/>
            <person name="Kauserud H."/>
        </authorList>
    </citation>
    <scope>NUCLEOTIDE SEQUENCE</scope>
    <source>
        <strain evidence="1">CBHHK188m</strain>
    </source>
</reference>
<sequence length="241" mass="26775">MLHSDLLPFIATTMTSQELVEKIIDHLSGDSRSLKACALVCNAWLSRTRFHLFKTCTLGQKHSFLPGPDAFSRWMLLLPTRSITASRYDWAYNDRYFTEIAQDLHGQLVNIQSLMLTLNIIVPHLKSDFFFDPGFITGFPYITELILTCSFDRFTAPLLSLLPALQRLSVRELTEIVLAEPTARAVSPLALRSLSPSPYCVAPVTASFQRGIPFPLPSSIGTRQQSVLHCSSLGSPCAVSS</sequence>
<protein>
    <recommendedName>
        <fullName evidence="3">F-box domain-containing protein</fullName>
    </recommendedName>
</protein>
<dbReference type="Proteomes" id="UP001215280">
    <property type="component" value="Unassembled WGS sequence"/>
</dbReference>
<gene>
    <name evidence="1" type="ORF">DFH07DRAFT_827856</name>
</gene>
<evidence type="ECO:0000313" key="1">
    <source>
        <dbReference type="EMBL" id="KAJ7750453.1"/>
    </source>
</evidence>
<comment type="caution">
    <text evidence="1">The sequence shown here is derived from an EMBL/GenBank/DDBJ whole genome shotgun (WGS) entry which is preliminary data.</text>
</comment>
<dbReference type="AlphaFoldDB" id="A0AAD7N9L8"/>
<name>A0AAD7N9L8_9AGAR</name>
<keyword evidence="2" id="KW-1185">Reference proteome</keyword>
<evidence type="ECO:0000313" key="2">
    <source>
        <dbReference type="Proteomes" id="UP001215280"/>
    </source>
</evidence>
<organism evidence="1 2">
    <name type="scientific">Mycena maculata</name>
    <dbReference type="NCBI Taxonomy" id="230809"/>
    <lineage>
        <taxon>Eukaryota</taxon>
        <taxon>Fungi</taxon>
        <taxon>Dikarya</taxon>
        <taxon>Basidiomycota</taxon>
        <taxon>Agaricomycotina</taxon>
        <taxon>Agaricomycetes</taxon>
        <taxon>Agaricomycetidae</taxon>
        <taxon>Agaricales</taxon>
        <taxon>Marasmiineae</taxon>
        <taxon>Mycenaceae</taxon>
        <taxon>Mycena</taxon>
    </lineage>
</organism>
<accession>A0AAD7N9L8</accession>
<proteinExistence type="predicted"/>